<comment type="caution">
    <text evidence="3">The sequence shown here is derived from an EMBL/GenBank/DDBJ whole genome shotgun (WGS) entry which is preliminary data.</text>
</comment>
<dbReference type="EMBL" id="SDPU01000020">
    <property type="protein sequence ID" value="RYU12844.1"/>
    <property type="molecule type" value="Genomic_DNA"/>
</dbReference>
<sequence>MSTAVRRLRPLLAALALLLLASGCVGLPSTGAVRTEPLREQLSDDTPVDFTPGGPKPGAEPVEIVRGFLDAMRATPLNTSVARQYLTSESSASWLPEEGTVVYDAQAMILRSGNDVRLSLTDTVRLDGRGAWLGQSGDKTYDFDLEREGGQWRIDAPPDRLVIPTAHFETRFQQYFLYFFDKTSEVLIPEPVYVPTGAQATTFLANGLLAGPGQDMLGVERTYLPARTRLDDIAVVVNDGVADVPLTDDVLDLEPEELAKAFAQLSWTLRQVTGVQRMRVSVDGSPLDLPGHGTEVQVNAWSEYDPAVSWASSSLFGLRDGRVVTLIGGQERRVSGVFGSVDLGLQRIGVDLAGEEIAGTTNDGRVLVAPRSRLPGTSPDTEDATTVLEGGTDLLAPAWDLHGILWLVDRTRSGARVLLVRDGETRTLDVPGLSGERVRSFILSRDGSRLVAVVSRDGTQELVVTRIERDDVGRVRGTTPVVPLRVPEVDGARIRDVAWRTPGTVAVLTTPSRGTSQVLLAKVDGSSTASEATSDAEVFHDRTSELVTSLVSGAPFLLGTPAGDLFALASNGRWTSSGIRAGLQSPTFVG</sequence>
<dbReference type="RefSeq" id="WP_129986663.1">
    <property type="nucleotide sequence ID" value="NZ_SDPU01000020.1"/>
</dbReference>
<dbReference type="PROSITE" id="PS51257">
    <property type="entry name" value="PROKAR_LIPOPROTEIN"/>
    <property type="match status" value="1"/>
</dbReference>
<evidence type="ECO:0000313" key="3">
    <source>
        <dbReference type="EMBL" id="RYU12844.1"/>
    </source>
</evidence>
<keyword evidence="1" id="KW-0732">Signal</keyword>
<evidence type="ECO:0000313" key="4">
    <source>
        <dbReference type="Proteomes" id="UP000291189"/>
    </source>
</evidence>
<dbReference type="Proteomes" id="UP000291189">
    <property type="component" value="Unassembled WGS sequence"/>
</dbReference>
<dbReference type="Pfam" id="PF10646">
    <property type="entry name" value="Germane"/>
    <property type="match status" value="1"/>
</dbReference>
<reference evidence="3 4" key="1">
    <citation type="submission" date="2019-01" db="EMBL/GenBank/DDBJ databases">
        <title>Nocardioides guangzhouensis sp. nov., an actinobacterium isolated from soil.</title>
        <authorList>
            <person name="Fu Y."/>
            <person name="Cai Y."/>
            <person name="Lin Z."/>
            <person name="Chen P."/>
        </authorList>
    </citation>
    <scope>NUCLEOTIDE SEQUENCE [LARGE SCALE GENOMIC DNA]</scope>
    <source>
        <strain evidence="3 4">NBRC 105384</strain>
    </source>
</reference>
<feature type="signal peptide" evidence="1">
    <location>
        <begin position="1"/>
        <end position="26"/>
    </location>
</feature>
<protein>
    <recommendedName>
        <fullName evidence="2">GerMN domain-containing protein</fullName>
    </recommendedName>
</protein>
<dbReference type="AlphaFoldDB" id="A0A4Q5J312"/>
<feature type="chain" id="PRO_5039275388" description="GerMN domain-containing protein" evidence="1">
    <location>
        <begin position="27"/>
        <end position="590"/>
    </location>
</feature>
<dbReference type="SMART" id="SM00909">
    <property type="entry name" value="Germane"/>
    <property type="match status" value="1"/>
</dbReference>
<dbReference type="InterPro" id="IPR019606">
    <property type="entry name" value="GerMN"/>
</dbReference>
<gene>
    <name evidence="3" type="ORF">ETU37_07715</name>
</gene>
<dbReference type="OrthoDB" id="3226781at2"/>
<organism evidence="3 4">
    <name type="scientific">Nocardioides iriomotensis</name>
    <dbReference type="NCBI Taxonomy" id="715784"/>
    <lineage>
        <taxon>Bacteria</taxon>
        <taxon>Bacillati</taxon>
        <taxon>Actinomycetota</taxon>
        <taxon>Actinomycetes</taxon>
        <taxon>Propionibacteriales</taxon>
        <taxon>Nocardioidaceae</taxon>
        <taxon>Nocardioides</taxon>
    </lineage>
</organism>
<dbReference type="InterPro" id="IPR018910">
    <property type="entry name" value="LpqB_C"/>
</dbReference>
<dbReference type="SUPFAM" id="SSF69304">
    <property type="entry name" value="Tricorn protease N-terminal domain"/>
    <property type="match status" value="1"/>
</dbReference>
<dbReference type="Pfam" id="PF25976">
    <property type="entry name" value="LpqB_N"/>
    <property type="match status" value="1"/>
</dbReference>
<evidence type="ECO:0000256" key="1">
    <source>
        <dbReference type="SAM" id="SignalP"/>
    </source>
</evidence>
<feature type="domain" description="GerMN" evidence="2">
    <location>
        <begin position="201"/>
        <end position="291"/>
    </location>
</feature>
<evidence type="ECO:0000259" key="2">
    <source>
        <dbReference type="SMART" id="SM00909"/>
    </source>
</evidence>
<dbReference type="Pfam" id="PF10647">
    <property type="entry name" value="Gmad1"/>
    <property type="match status" value="1"/>
</dbReference>
<proteinExistence type="predicted"/>
<keyword evidence="4" id="KW-1185">Reference proteome</keyword>
<accession>A0A4Q5J312</accession>
<name>A0A4Q5J312_9ACTN</name>
<dbReference type="InterPro" id="IPR059026">
    <property type="entry name" value="LpqB_N"/>
</dbReference>